<keyword evidence="6" id="KW-0249">Electron transport</keyword>
<keyword evidence="7 8" id="KW-0408">Iron</keyword>
<reference evidence="11 12" key="1">
    <citation type="journal article" date="2012" name="J. Bacteriol.">
        <title>Draft Genome Sequence of the Purple Photosynthetic Bacterium Phaeospirillum molischianum DSM120, a Particularly Versatile Bacterium.</title>
        <authorList>
            <person name="Duquesne K."/>
            <person name="Prima V."/>
            <person name="Ji B."/>
            <person name="Rouy Z."/>
            <person name="Medigue C."/>
            <person name="Talla E."/>
            <person name="Sturgis J.N."/>
        </authorList>
    </citation>
    <scope>NUCLEOTIDE SEQUENCE [LARGE SCALE GENOMIC DNA]</scope>
    <source>
        <strain evidence="12">DSM120</strain>
    </source>
</reference>
<feature type="signal peptide" evidence="9">
    <location>
        <begin position="1"/>
        <end position="24"/>
    </location>
</feature>
<dbReference type="eggNOG" id="COG3474">
    <property type="taxonomic scope" value="Bacteria"/>
</dbReference>
<evidence type="ECO:0000259" key="10">
    <source>
        <dbReference type="PROSITE" id="PS51007"/>
    </source>
</evidence>
<dbReference type="GO" id="GO:0020037">
    <property type="term" value="F:heme binding"/>
    <property type="evidence" value="ECO:0007669"/>
    <property type="project" value="InterPro"/>
</dbReference>
<dbReference type="EMBL" id="CAHP01000045">
    <property type="protein sequence ID" value="CCG42868.1"/>
    <property type="molecule type" value="Genomic_DNA"/>
</dbReference>
<dbReference type="GO" id="GO:0009055">
    <property type="term" value="F:electron transfer activity"/>
    <property type="evidence" value="ECO:0007669"/>
    <property type="project" value="InterPro"/>
</dbReference>
<evidence type="ECO:0000256" key="8">
    <source>
        <dbReference type="PROSITE-ProRule" id="PRU00433"/>
    </source>
</evidence>
<dbReference type="Gene3D" id="1.10.760.10">
    <property type="entry name" value="Cytochrome c-like domain"/>
    <property type="match status" value="1"/>
</dbReference>
<sequence length="123" mass="12662">MFTFRKLGLAAAVALFAAPFAATAADAPPAFNQCKACHSVEAGKNGVGPSLAGVYGRKVGLAPNYKYSAVHLASGMTIDEAMLTKYLANPKETIPGNKMGAAFGGLKNPADVATVIAYLKTLK</sequence>
<dbReference type="AlphaFoldDB" id="H8FWY0"/>
<evidence type="ECO:0000313" key="12">
    <source>
        <dbReference type="Proteomes" id="UP000004169"/>
    </source>
</evidence>
<evidence type="ECO:0000256" key="5">
    <source>
        <dbReference type="ARBA" id="ARBA00022723"/>
    </source>
</evidence>
<dbReference type="InterPro" id="IPR002327">
    <property type="entry name" value="Cyt_c_1A/1B"/>
</dbReference>
<keyword evidence="4 8" id="KW-0349">Heme</keyword>
<keyword evidence="3" id="KW-0602">Photosynthesis</keyword>
<dbReference type="Proteomes" id="UP000004169">
    <property type="component" value="Unassembled WGS sequence"/>
</dbReference>
<comment type="caution">
    <text evidence="11">The sequence shown here is derived from an EMBL/GenBank/DDBJ whole genome shotgun (WGS) entry which is preliminary data.</text>
</comment>
<evidence type="ECO:0000256" key="1">
    <source>
        <dbReference type="ARBA" id="ARBA00003590"/>
    </source>
</evidence>
<name>H8FWY0_MAGML</name>
<evidence type="ECO:0000313" key="11">
    <source>
        <dbReference type="EMBL" id="CCG42868.1"/>
    </source>
</evidence>
<dbReference type="GO" id="GO:0046872">
    <property type="term" value="F:metal ion binding"/>
    <property type="evidence" value="ECO:0007669"/>
    <property type="project" value="UniProtKB-KW"/>
</dbReference>
<dbReference type="PROSITE" id="PS51007">
    <property type="entry name" value="CYTC"/>
    <property type="match status" value="1"/>
</dbReference>
<evidence type="ECO:0000256" key="3">
    <source>
        <dbReference type="ARBA" id="ARBA00022531"/>
    </source>
</evidence>
<keyword evidence="12" id="KW-1185">Reference proteome</keyword>
<proteinExistence type="predicted"/>
<dbReference type="PANTHER" id="PTHR11961">
    <property type="entry name" value="CYTOCHROME C"/>
    <property type="match status" value="1"/>
</dbReference>
<organism evidence="11 12">
    <name type="scientific">Magnetospirillum molischianum DSM 120</name>
    <dbReference type="NCBI Taxonomy" id="1150626"/>
    <lineage>
        <taxon>Bacteria</taxon>
        <taxon>Pseudomonadati</taxon>
        <taxon>Pseudomonadota</taxon>
        <taxon>Alphaproteobacteria</taxon>
        <taxon>Rhodospirillales</taxon>
        <taxon>Rhodospirillaceae</taxon>
        <taxon>Magnetospirillum</taxon>
    </lineage>
</organism>
<comment type="function">
    <text evidence="1">Cytochrome c2 is found mainly in purple, non-sulfur, photosynthetic bacteria where it functions as the electron donor to the oxidized bacteriochlorophyll in the photophosphorylation pathway. However, it may also have a role in the respiratory chain and is found in some non-photosynthetic bacteria.</text>
</comment>
<keyword evidence="5 8" id="KW-0479">Metal-binding</keyword>
<feature type="domain" description="Cytochrome c" evidence="10">
    <location>
        <begin position="22"/>
        <end position="123"/>
    </location>
</feature>
<feature type="chain" id="PRO_5003611669" evidence="9">
    <location>
        <begin position="25"/>
        <end position="123"/>
    </location>
</feature>
<dbReference type="OrthoDB" id="9805828at2"/>
<dbReference type="InterPro" id="IPR036909">
    <property type="entry name" value="Cyt_c-like_dom_sf"/>
</dbReference>
<accession>H8FWY0</accession>
<evidence type="ECO:0000256" key="9">
    <source>
        <dbReference type="SAM" id="SignalP"/>
    </source>
</evidence>
<protein>
    <submittedName>
        <fullName evidence="11">Cytochrome C</fullName>
    </submittedName>
</protein>
<keyword evidence="2" id="KW-0813">Transport</keyword>
<dbReference type="PRINTS" id="PR00604">
    <property type="entry name" value="CYTCHRMECIAB"/>
</dbReference>
<gene>
    <name evidence="11" type="ORF">PHAMO_50013</name>
</gene>
<dbReference type="Pfam" id="PF00034">
    <property type="entry name" value="Cytochrom_C"/>
    <property type="match status" value="1"/>
</dbReference>
<dbReference type="SUPFAM" id="SSF46626">
    <property type="entry name" value="Cytochrome c"/>
    <property type="match status" value="1"/>
</dbReference>
<evidence type="ECO:0000256" key="6">
    <source>
        <dbReference type="ARBA" id="ARBA00022982"/>
    </source>
</evidence>
<dbReference type="InterPro" id="IPR009056">
    <property type="entry name" value="Cyt_c-like_dom"/>
</dbReference>
<evidence type="ECO:0000256" key="2">
    <source>
        <dbReference type="ARBA" id="ARBA00022448"/>
    </source>
</evidence>
<keyword evidence="9" id="KW-0732">Signal</keyword>
<evidence type="ECO:0000256" key="4">
    <source>
        <dbReference type="ARBA" id="ARBA00022617"/>
    </source>
</evidence>
<dbReference type="GO" id="GO:0015979">
    <property type="term" value="P:photosynthesis"/>
    <property type="evidence" value="ECO:0007669"/>
    <property type="project" value="UniProtKB-KW"/>
</dbReference>
<dbReference type="RefSeq" id="WP_002730707.1">
    <property type="nucleotide sequence ID" value="NZ_CAHP01000045.1"/>
</dbReference>
<evidence type="ECO:0000256" key="7">
    <source>
        <dbReference type="ARBA" id="ARBA00023004"/>
    </source>
</evidence>
<dbReference type="STRING" id="1150626.PHAMO_50013"/>